<evidence type="ECO:0000313" key="1">
    <source>
        <dbReference type="EMBL" id="KAF3759983.1"/>
    </source>
</evidence>
<proteinExistence type="predicted"/>
<evidence type="ECO:0000313" key="2">
    <source>
        <dbReference type="Proteomes" id="UP000803844"/>
    </source>
</evidence>
<sequence length="71" mass="7952">MRSRPRTTSLKSLCQRRSPRCSRVSKARCRSGSMVLLPAFHIDVANNDCWLTCGLTSGHSRFLFLVSVLAI</sequence>
<dbReference type="AlphaFoldDB" id="A0A9P4XSB9"/>
<dbReference type="GeneID" id="63841096"/>
<comment type="caution">
    <text evidence="1">The sequence shown here is derived from an EMBL/GenBank/DDBJ whole genome shotgun (WGS) entry which is preliminary data.</text>
</comment>
<gene>
    <name evidence="1" type="ORF">M406DRAFT_358669</name>
</gene>
<keyword evidence="2" id="KW-1185">Reference proteome</keyword>
<organism evidence="1 2">
    <name type="scientific">Cryphonectria parasitica (strain ATCC 38755 / EP155)</name>
    <dbReference type="NCBI Taxonomy" id="660469"/>
    <lineage>
        <taxon>Eukaryota</taxon>
        <taxon>Fungi</taxon>
        <taxon>Dikarya</taxon>
        <taxon>Ascomycota</taxon>
        <taxon>Pezizomycotina</taxon>
        <taxon>Sordariomycetes</taxon>
        <taxon>Sordariomycetidae</taxon>
        <taxon>Diaporthales</taxon>
        <taxon>Cryphonectriaceae</taxon>
        <taxon>Cryphonectria-Endothia species complex</taxon>
        <taxon>Cryphonectria</taxon>
    </lineage>
</organism>
<reference evidence="1" key="1">
    <citation type="journal article" date="2020" name="Phytopathology">
        <title>Genome sequence of the chestnut blight fungus Cryphonectria parasitica EP155: A fundamental resource for an archetypical invasive plant pathogen.</title>
        <authorList>
            <person name="Crouch J.A."/>
            <person name="Dawe A."/>
            <person name="Aerts A."/>
            <person name="Barry K."/>
            <person name="Churchill A.C.L."/>
            <person name="Grimwood J."/>
            <person name="Hillman B."/>
            <person name="Milgroom M.G."/>
            <person name="Pangilinan J."/>
            <person name="Smith M."/>
            <person name="Salamov A."/>
            <person name="Schmutz J."/>
            <person name="Yadav J."/>
            <person name="Grigoriev I.V."/>
            <person name="Nuss D."/>
        </authorList>
    </citation>
    <scope>NUCLEOTIDE SEQUENCE</scope>
    <source>
        <strain evidence="1">EP155</strain>
    </source>
</reference>
<dbReference type="Proteomes" id="UP000803844">
    <property type="component" value="Unassembled WGS sequence"/>
</dbReference>
<dbReference type="RefSeq" id="XP_040770962.1">
    <property type="nucleotide sequence ID" value="XM_040923967.1"/>
</dbReference>
<name>A0A9P4XSB9_CRYP1</name>
<dbReference type="EMBL" id="MU032354">
    <property type="protein sequence ID" value="KAF3759983.1"/>
    <property type="molecule type" value="Genomic_DNA"/>
</dbReference>
<accession>A0A9P4XSB9</accession>
<protein>
    <submittedName>
        <fullName evidence="1">Uncharacterized protein</fullName>
    </submittedName>
</protein>